<feature type="non-terminal residue" evidence="1">
    <location>
        <position position="1"/>
    </location>
</feature>
<name>A0A382BJX5_9ZZZZ</name>
<sequence>RTGDLYFSTYYSKNDDGFSFGSSLSKPILSKTQKHSFFATYRASSSSMWHYYDGNSIDGENSTAFVSGETNLLAKFEDVSKRTTTLGLTQSHGHHTKLNVSLFTRLHEQSHQGNTVSNDTALMDELTIRERDDILAGISVSLNQKTYTRTRNLNKLKWTEDFDKIKNVSFTLGRNFQGLGANNNDYIVGFQANYTDVFHRRHFLSAQTSLNYFLSPEGEKQDGQFEANMRYRTKLISNVNGSVFTYWKNNIGRLPTDQLLLGESNGLNGYPNFYFADQNLFLLNTELILIPDLEFLTVIPAMAVFASAGNTFSDPGKFELNDLHSAVGIGLRLGLSRSAEKSVSHVNLTWPLDPLMKGPIFSIQSRKNI</sequence>
<proteinExistence type="predicted"/>
<accession>A0A382BJX5</accession>
<reference evidence="1" key="1">
    <citation type="submission" date="2018-05" db="EMBL/GenBank/DDBJ databases">
        <authorList>
            <person name="Lanie J.A."/>
            <person name="Ng W.-L."/>
            <person name="Kazmierczak K.M."/>
            <person name="Andrzejewski T.M."/>
            <person name="Davidsen T.M."/>
            <person name="Wayne K.J."/>
            <person name="Tettelin H."/>
            <person name="Glass J.I."/>
            <person name="Rusch D."/>
            <person name="Podicherti R."/>
            <person name="Tsui H.-C.T."/>
            <person name="Winkler M.E."/>
        </authorList>
    </citation>
    <scope>NUCLEOTIDE SEQUENCE</scope>
</reference>
<organism evidence="1">
    <name type="scientific">marine metagenome</name>
    <dbReference type="NCBI Taxonomy" id="408172"/>
    <lineage>
        <taxon>unclassified sequences</taxon>
        <taxon>metagenomes</taxon>
        <taxon>ecological metagenomes</taxon>
    </lineage>
</organism>
<evidence type="ECO:0000313" key="1">
    <source>
        <dbReference type="EMBL" id="SVB13984.1"/>
    </source>
</evidence>
<dbReference type="AlphaFoldDB" id="A0A382BJX5"/>
<gene>
    <name evidence="1" type="ORF">METZ01_LOCUS166838</name>
</gene>
<protein>
    <recommendedName>
        <fullName evidence="2">Bacterial surface antigen (D15) domain-containing protein</fullName>
    </recommendedName>
</protein>
<evidence type="ECO:0008006" key="2">
    <source>
        <dbReference type="Google" id="ProtNLM"/>
    </source>
</evidence>
<dbReference type="EMBL" id="UINC01030118">
    <property type="protein sequence ID" value="SVB13984.1"/>
    <property type="molecule type" value="Genomic_DNA"/>
</dbReference>